<dbReference type="EMBL" id="KZ308687">
    <property type="protein sequence ID" value="KAG8233105.1"/>
    <property type="molecule type" value="Genomic_DNA"/>
</dbReference>
<dbReference type="PANTHER" id="PTHR45620">
    <property type="entry name" value="PDF RECEPTOR-LIKE PROTEIN-RELATED"/>
    <property type="match status" value="1"/>
</dbReference>
<feature type="domain" description="G-protein coupled receptors family 2 profile 1" evidence="1">
    <location>
        <begin position="18"/>
        <end position="101"/>
    </location>
</feature>
<organism evidence="2 3">
    <name type="scientific">Ladona fulva</name>
    <name type="common">Scarce chaser dragonfly</name>
    <name type="synonym">Libellula fulva</name>
    <dbReference type="NCBI Taxonomy" id="123851"/>
    <lineage>
        <taxon>Eukaryota</taxon>
        <taxon>Metazoa</taxon>
        <taxon>Ecdysozoa</taxon>
        <taxon>Arthropoda</taxon>
        <taxon>Hexapoda</taxon>
        <taxon>Insecta</taxon>
        <taxon>Pterygota</taxon>
        <taxon>Palaeoptera</taxon>
        <taxon>Odonata</taxon>
        <taxon>Epiprocta</taxon>
        <taxon>Anisoptera</taxon>
        <taxon>Libelluloidea</taxon>
        <taxon>Libellulidae</taxon>
        <taxon>Ladona</taxon>
    </lineage>
</organism>
<dbReference type="PANTHER" id="PTHR45620:SF32">
    <property type="entry name" value="DIURETIC HORMONE 31 RECEPTOR, ISOFORM C"/>
    <property type="match status" value="1"/>
</dbReference>
<dbReference type="Gene3D" id="4.10.1240.10">
    <property type="entry name" value="GPCR, family 2, extracellular hormone receptor domain"/>
    <property type="match status" value="1"/>
</dbReference>
<dbReference type="OrthoDB" id="16753at2759"/>
<dbReference type="InterPro" id="IPR050332">
    <property type="entry name" value="GPCR_2"/>
</dbReference>
<dbReference type="AlphaFoldDB" id="A0A8K0P279"/>
<proteinExistence type="predicted"/>
<dbReference type="Proteomes" id="UP000792457">
    <property type="component" value="Unassembled WGS sequence"/>
</dbReference>
<reference evidence="2" key="1">
    <citation type="submission" date="2013-04" db="EMBL/GenBank/DDBJ databases">
        <authorList>
            <person name="Qu J."/>
            <person name="Murali S.C."/>
            <person name="Bandaranaike D."/>
            <person name="Bellair M."/>
            <person name="Blankenburg K."/>
            <person name="Chao H."/>
            <person name="Dinh H."/>
            <person name="Doddapaneni H."/>
            <person name="Downs B."/>
            <person name="Dugan-Rocha S."/>
            <person name="Elkadiri S."/>
            <person name="Gnanaolivu R.D."/>
            <person name="Hernandez B."/>
            <person name="Javaid M."/>
            <person name="Jayaseelan J.C."/>
            <person name="Lee S."/>
            <person name="Li M."/>
            <person name="Ming W."/>
            <person name="Munidasa M."/>
            <person name="Muniz J."/>
            <person name="Nguyen L."/>
            <person name="Ongeri F."/>
            <person name="Osuji N."/>
            <person name="Pu L.-L."/>
            <person name="Puazo M."/>
            <person name="Qu C."/>
            <person name="Quiroz J."/>
            <person name="Raj R."/>
            <person name="Weissenberger G."/>
            <person name="Xin Y."/>
            <person name="Zou X."/>
            <person name="Han Y."/>
            <person name="Richards S."/>
            <person name="Worley K."/>
            <person name="Muzny D."/>
            <person name="Gibbs R."/>
        </authorList>
    </citation>
    <scope>NUCLEOTIDE SEQUENCE</scope>
    <source>
        <strain evidence="2">Sampled in the wild</strain>
    </source>
</reference>
<keyword evidence="3" id="KW-1185">Reference proteome</keyword>
<dbReference type="InterPro" id="IPR036445">
    <property type="entry name" value="GPCR_2_extracell_dom_sf"/>
</dbReference>
<dbReference type="PROSITE" id="PS50227">
    <property type="entry name" value="G_PROTEIN_RECEP_F2_3"/>
    <property type="match status" value="1"/>
</dbReference>
<dbReference type="Pfam" id="PF02793">
    <property type="entry name" value="HRM"/>
    <property type="match status" value="1"/>
</dbReference>
<sequence length="114" mass="13071">MLITVHKCQFCFADRLWCPLEFDGWTCINATPAGENAIFPCPYFVVGFDTNRNLEIYSFFACFILFSPGLAYRECTKDGTWFVHPESNKTWSNYTTCVDFEDLEVSNGINNSCC</sequence>
<protein>
    <recommendedName>
        <fullName evidence="1">G-protein coupled receptors family 2 profile 1 domain-containing protein</fullName>
    </recommendedName>
</protein>
<evidence type="ECO:0000313" key="2">
    <source>
        <dbReference type="EMBL" id="KAG8233105.1"/>
    </source>
</evidence>
<evidence type="ECO:0000313" key="3">
    <source>
        <dbReference type="Proteomes" id="UP000792457"/>
    </source>
</evidence>
<comment type="caution">
    <text evidence="2">The sequence shown here is derived from an EMBL/GenBank/DDBJ whole genome shotgun (WGS) entry which is preliminary data.</text>
</comment>
<name>A0A8K0P279_LADFU</name>
<dbReference type="GO" id="GO:0007188">
    <property type="term" value="P:adenylate cyclase-modulating G protein-coupled receptor signaling pathway"/>
    <property type="evidence" value="ECO:0007669"/>
    <property type="project" value="TreeGrafter"/>
</dbReference>
<dbReference type="InterPro" id="IPR001879">
    <property type="entry name" value="GPCR_2_extracellular_dom"/>
</dbReference>
<accession>A0A8K0P279</accession>
<dbReference type="SMART" id="SM00008">
    <property type="entry name" value="HormR"/>
    <property type="match status" value="1"/>
</dbReference>
<dbReference type="GO" id="GO:0008528">
    <property type="term" value="F:G protein-coupled peptide receptor activity"/>
    <property type="evidence" value="ECO:0007669"/>
    <property type="project" value="TreeGrafter"/>
</dbReference>
<evidence type="ECO:0000259" key="1">
    <source>
        <dbReference type="PROSITE" id="PS50227"/>
    </source>
</evidence>
<dbReference type="SUPFAM" id="SSF111418">
    <property type="entry name" value="Hormone receptor domain"/>
    <property type="match status" value="1"/>
</dbReference>
<dbReference type="GO" id="GO:0005886">
    <property type="term" value="C:plasma membrane"/>
    <property type="evidence" value="ECO:0007669"/>
    <property type="project" value="TreeGrafter"/>
</dbReference>
<gene>
    <name evidence="2" type="ORF">J437_LFUL013296</name>
</gene>
<reference evidence="2" key="2">
    <citation type="submission" date="2017-10" db="EMBL/GenBank/DDBJ databases">
        <title>Ladona fulva Genome sequencing and assembly.</title>
        <authorList>
            <person name="Murali S."/>
            <person name="Richards S."/>
            <person name="Bandaranaike D."/>
            <person name="Bellair M."/>
            <person name="Blankenburg K."/>
            <person name="Chao H."/>
            <person name="Dinh H."/>
            <person name="Doddapaneni H."/>
            <person name="Dugan-Rocha S."/>
            <person name="Elkadiri S."/>
            <person name="Gnanaolivu R."/>
            <person name="Hernandez B."/>
            <person name="Skinner E."/>
            <person name="Javaid M."/>
            <person name="Lee S."/>
            <person name="Li M."/>
            <person name="Ming W."/>
            <person name="Munidasa M."/>
            <person name="Muniz J."/>
            <person name="Nguyen L."/>
            <person name="Hughes D."/>
            <person name="Osuji N."/>
            <person name="Pu L.-L."/>
            <person name="Puazo M."/>
            <person name="Qu C."/>
            <person name="Quiroz J."/>
            <person name="Raj R."/>
            <person name="Weissenberger G."/>
            <person name="Xin Y."/>
            <person name="Zou X."/>
            <person name="Han Y."/>
            <person name="Worley K."/>
            <person name="Muzny D."/>
            <person name="Gibbs R."/>
        </authorList>
    </citation>
    <scope>NUCLEOTIDE SEQUENCE</scope>
    <source>
        <strain evidence="2">Sampled in the wild</strain>
    </source>
</reference>